<evidence type="ECO:0000256" key="7">
    <source>
        <dbReference type="ARBA" id="ARBA00022989"/>
    </source>
</evidence>
<dbReference type="GO" id="GO:0022857">
    <property type="term" value="F:transmembrane transporter activity"/>
    <property type="evidence" value="ECO:0007669"/>
    <property type="project" value="InterPro"/>
</dbReference>
<dbReference type="InterPro" id="IPR010065">
    <property type="entry name" value="AA_ABC_transptr_permease_3TM"/>
</dbReference>
<organism evidence="11">
    <name type="scientific">Candidatus Thiothrix putei</name>
    <dbReference type="NCBI Taxonomy" id="3080811"/>
    <lineage>
        <taxon>Bacteria</taxon>
        <taxon>Pseudomonadati</taxon>
        <taxon>Pseudomonadota</taxon>
        <taxon>Gammaproteobacteria</taxon>
        <taxon>Thiotrichales</taxon>
        <taxon>Thiotrichaceae</taxon>
        <taxon>Thiothrix</taxon>
    </lineage>
</organism>
<evidence type="ECO:0000256" key="1">
    <source>
        <dbReference type="ARBA" id="ARBA00004429"/>
    </source>
</evidence>
<comment type="subcellular location">
    <subcellularLocation>
        <location evidence="1">Cell inner membrane</location>
        <topology evidence="1">Multi-pass membrane protein</topology>
    </subcellularLocation>
    <subcellularLocation>
        <location evidence="9">Cell membrane</location>
        <topology evidence="9">Multi-pass membrane protein</topology>
    </subcellularLocation>
</comment>
<dbReference type="GO" id="GO:0043190">
    <property type="term" value="C:ATP-binding cassette (ABC) transporter complex"/>
    <property type="evidence" value="ECO:0007669"/>
    <property type="project" value="InterPro"/>
</dbReference>
<dbReference type="InterPro" id="IPR035906">
    <property type="entry name" value="MetI-like_sf"/>
</dbReference>
<reference evidence="11" key="2">
    <citation type="submission" date="2023-04" db="EMBL/GenBank/DDBJ databases">
        <authorList>
            <person name="Beletskiy A.V."/>
            <person name="Mardanov A.V."/>
            <person name="Ravin N.V."/>
        </authorList>
    </citation>
    <scope>NUCLEOTIDE SEQUENCE</scope>
    <source>
        <strain evidence="11">GKL-02</strain>
    </source>
</reference>
<dbReference type="PANTHER" id="PTHR30614">
    <property type="entry name" value="MEMBRANE COMPONENT OF AMINO ACID ABC TRANSPORTER"/>
    <property type="match status" value="1"/>
</dbReference>
<evidence type="ECO:0000313" key="11">
    <source>
        <dbReference type="EMBL" id="WGZ95908.1"/>
    </source>
</evidence>
<dbReference type="Proteomes" id="UP001301326">
    <property type="component" value="Chromosome"/>
</dbReference>
<accession>A0AA95HHF1</accession>
<dbReference type="Pfam" id="PF00528">
    <property type="entry name" value="BPD_transp_1"/>
    <property type="match status" value="1"/>
</dbReference>
<dbReference type="EMBL" id="CP124756">
    <property type="protein sequence ID" value="WGZ95908.1"/>
    <property type="molecule type" value="Genomic_DNA"/>
</dbReference>
<feature type="transmembrane region" description="Helical" evidence="9">
    <location>
        <begin position="28"/>
        <end position="47"/>
    </location>
</feature>
<protein>
    <submittedName>
        <fullName evidence="11">ABC transporter permease subunit</fullName>
    </submittedName>
</protein>
<feature type="transmembrane region" description="Helical" evidence="9">
    <location>
        <begin position="143"/>
        <end position="161"/>
    </location>
</feature>
<dbReference type="AlphaFoldDB" id="A0AA95HHF1"/>
<gene>
    <name evidence="11" type="ORF">QJT81_07980</name>
</gene>
<keyword evidence="5 9" id="KW-0812">Transmembrane</keyword>
<evidence type="ECO:0000256" key="8">
    <source>
        <dbReference type="ARBA" id="ARBA00023136"/>
    </source>
</evidence>
<feature type="transmembrane region" description="Helical" evidence="9">
    <location>
        <begin position="304"/>
        <end position="325"/>
    </location>
</feature>
<dbReference type="KEGG" id="tput:QJT81_07980"/>
<evidence type="ECO:0000256" key="2">
    <source>
        <dbReference type="ARBA" id="ARBA00010072"/>
    </source>
</evidence>
<evidence type="ECO:0000256" key="5">
    <source>
        <dbReference type="ARBA" id="ARBA00022692"/>
    </source>
</evidence>
<keyword evidence="4" id="KW-1003">Cell membrane</keyword>
<feature type="domain" description="ABC transmembrane type-1" evidence="10">
    <location>
        <begin position="95"/>
        <end position="322"/>
    </location>
</feature>
<evidence type="ECO:0000256" key="6">
    <source>
        <dbReference type="ARBA" id="ARBA00022970"/>
    </source>
</evidence>
<dbReference type="PROSITE" id="PS50928">
    <property type="entry name" value="ABC_TM1"/>
    <property type="match status" value="1"/>
</dbReference>
<dbReference type="InterPro" id="IPR000515">
    <property type="entry name" value="MetI-like"/>
</dbReference>
<reference evidence="11" key="1">
    <citation type="journal article" date="2023" name="Int. J. Mol. Sci.">
        <title>Metagenomics Revealed a New Genus 'Candidatus Thiocaldithrix dubininis' gen. nov., sp. nov. and a New Species 'Candidatus Thiothrix putei' sp. nov. in the Family Thiotrichaceae, Some Members of Which Have Traits of Both Na+- and H+-Motive Energetics.</title>
        <authorList>
            <person name="Ravin N.V."/>
            <person name="Muntyan M.S."/>
            <person name="Smolyakov D.D."/>
            <person name="Rudenko T.S."/>
            <person name="Beletsky A.V."/>
            <person name="Mardanov A.V."/>
            <person name="Grabovich M.Y."/>
        </authorList>
    </citation>
    <scope>NUCLEOTIDE SEQUENCE</scope>
    <source>
        <strain evidence="11">GKL-02</strain>
    </source>
</reference>
<dbReference type="InterPro" id="IPR043429">
    <property type="entry name" value="ArtM/GltK/GlnP/TcyL/YhdX-like"/>
</dbReference>
<proteinExistence type="inferred from homology"/>
<dbReference type="NCBIfam" id="TIGR01726">
    <property type="entry name" value="HEQRo_perm_3TM"/>
    <property type="match status" value="1"/>
</dbReference>
<sequence>MESGRDFVRATDSLNVLMSFWRNQKIRGWLYQIAALLLVALCIAILADNTLENMRTRGIQSGFGFLAQPAGFDISESLFGFESTQPYWRAFLTGLGNTLKVALIGIILTTILGVLLGVGRFSQNILIRGLCLTYVEIFRNVPLLLQLLMWYLVLVAFLPTAREAEPFLGMFLTKAGLTLPWFGDMPVKAGFGIKGGINVSPEFLALLLGLTIYTASYIAEIVRSGIASVPRGQHEAAMALGLSRGQTMRLIQLPQALRVIIPPLTNQYLNLTKNSSLAVAVGYPELVSIANTSINQTGRAVECIAVIMAVYLTLSLLTSVFMNAYNRHAAIKER</sequence>
<name>A0AA95HHF1_9GAMM</name>
<dbReference type="SUPFAM" id="SSF161098">
    <property type="entry name" value="MetI-like"/>
    <property type="match status" value="1"/>
</dbReference>
<keyword evidence="7 9" id="KW-1133">Transmembrane helix</keyword>
<evidence type="ECO:0000256" key="4">
    <source>
        <dbReference type="ARBA" id="ARBA00022475"/>
    </source>
</evidence>
<evidence type="ECO:0000256" key="3">
    <source>
        <dbReference type="ARBA" id="ARBA00022448"/>
    </source>
</evidence>
<keyword evidence="6" id="KW-0029">Amino-acid transport</keyword>
<evidence type="ECO:0000259" key="10">
    <source>
        <dbReference type="PROSITE" id="PS50928"/>
    </source>
</evidence>
<dbReference type="Gene3D" id="1.10.3720.10">
    <property type="entry name" value="MetI-like"/>
    <property type="match status" value="1"/>
</dbReference>
<dbReference type="PANTHER" id="PTHR30614:SF37">
    <property type="entry name" value="AMINO-ACID ABC TRANSPORTER PERMEASE PROTEIN YHDX-RELATED"/>
    <property type="match status" value="1"/>
</dbReference>
<dbReference type="CDD" id="cd06261">
    <property type="entry name" value="TM_PBP2"/>
    <property type="match status" value="1"/>
</dbReference>
<dbReference type="GO" id="GO:0006865">
    <property type="term" value="P:amino acid transport"/>
    <property type="evidence" value="ECO:0007669"/>
    <property type="project" value="UniProtKB-KW"/>
</dbReference>
<keyword evidence="8 9" id="KW-0472">Membrane</keyword>
<comment type="similarity">
    <text evidence="2">Belongs to the binding-protein-dependent transport system permease family. HisMQ subfamily.</text>
</comment>
<feature type="transmembrane region" description="Helical" evidence="9">
    <location>
        <begin position="101"/>
        <end position="122"/>
    </location>
</feature>
<evidence type="ECO:0000256" key="9">
    <source>
        <dbReference type="RuleBase" id="RU363032"/>
    </source>
</evidence>
<keyword evidence="3 9" id="KW-0813">Transport</keyword>